<name>A0ABV9SVY9_9BACT</name>
<organism evidence="2 3">
    <name type="scientific">Negadavirga shengliensis</name>
    <dbReference type="NCBI Taxonomy" id="1389218"/>
    <lineage>
        <taxon>Bacteria</taxon>
        <taxon>Pseudomonadati</taxon>
        <taxon>Bacteroidota</taxon>
        <taxon>Cytophagia</taxon>
        <taxon>Cytophagales</taxon>
        <taxon>Cyclobacteriaceae</taxon>
        <taxon>Negadavirga</taxon>
    </lineage>
</organism>
<reference evidence="3" key="1">
    <citation type="journal article" date="2019" name="Int. J. Syst. Evol. Microbiol.">
        <title>The Global Catalogue of Microorganisms (GCM) 10K type strain sequencing project: providing services to taxonomists for standard genome sequencing and annotation.</title>
        <authorList>
            <consortium name="The Broad Institute Genomics Platform"/>
            <consortium name="The Broad Institute Genome Sequencing Center for Infectious Disease"/>
            <person name="Wu L."/>
            <person name="Ma J."/>
        </authorList>
    </citation>
    <scope>NUCLEOTIDE SEQUENCE [LARGE SCALE GENOMIC DNA]</scope>
    <source>
        <strain evidence="3">CGMCC 4.7466</strain>
    </source>
</reference>
<dbReference type="Proteomes" id="UP001595818">
    <property type="component" value="Unassembled WGS sequence"/>
</dbReference>
<dbReference type="RefSeq" id="WP_377061210.1">
    <property type="nucleotide sequence ID" value="NZ_JBHSJJ010000001.1"/>
</dbReference>
<proteinExistence type="predicted"/>
<sequence>MEYVNGRQECLREPGLYGGAVSTYINDQSFMPTANTTLPGVIVRYQYDHSAIVVNVTNRFFSKWGGGPLVRHAPGDVPPAYGNPSSYYQCNYPSKLTHAQIDNGTISYGTYPSFEASTGAHQIDVYGTPHTTYSFATQPSVPGISIYGQYANTVLFDKPAYNQQGRYIFVTMSNGCTVPSAQTSIYVYDPPGASMMVYPVPTDDKVTIQFADLEEKLIMEDMTYGGEGPSLPVSIEVFNGNNIKVADLSEEVIVRKNNKVSLAHLGKGTYYIKATFKDGFVETKRVIVN</sequence>
<gene>
    <name evidence="2" type="ORF">ACFPFU_02625</name>
</gene>
<dbReference type="EMBL" id="JBHSJJ010000001">
    <property type="protein sequence ID" value="MFC4870565.1"/>
    <property type="molecule type" value="Genomic_DNA"/>
</dbReference>
<evidence type="ECO:0000313" key="3">
    <source>
        <dbReference type="Proteomes" id="UP001595818"/>
    </source>
</evidence>
<evidence type="ECO:0000313" key="2">
    <source>
        <dbReference type="EMBL" id="MFC4870565.1"/>
    </source>
</evidence>
<accession>A0ABV9SVY9</accession>
<protein>
    <submittedName>
        <fullName evidence="2">T9SS type A sorting domain-containing protein</fullName>
    </submittedName>
</protein>
<dbReference type="Pfam" id="PF18962">
    <property type="entry name" value="Por_Secre_tail"/>
    <property type="match status" value="1"/>
</dbReference>
<feature type="domain" description="Secretion system C-terminal sorting" evidence="1">
    <location>
        <begin position="197"/>
        <end position="287"/>
    </location>
</feature>
<comment type="caution">
    <text evidence="2">The sequence shown here is derived from an EMBL/GenBank/DDBJ whole genome shotgun (WGS) entry which is preliminary data.</text>
</comment>
<dbReference type="InterPro" id="IPR026444">
    <property type="entry name" value="Secre_tail"/>
</dbReference>
<evidence type="ECO:0000259" key="1">
    <source>
        <dbReference type="Pfam" id="PF18962"/>
    </source>
</evidence>
<keyword evidence="3" id="KW-1185">Reference proteome</keyword>